<reference evidence="1" key="1">
    <citation type="submission" date="2020-03" db="EMBL/GenBank/DDBJ databases">
        <title>The deep terrestrial virosphere.</title>
        <authorList>
            <person name="Holmfeldt K."/>
            <person name="Nilsson E."/>
            <person name="Simone D."/>
            <person name="Lopez-Fernandez M."/>
            <person name="Wu X."/>
            <person name="de Brujin I."/>
            <person name="Lundin D."/>
            <person name="Andersson A."/>
            <person name="Bertilsson S."/>
            <person name="Dopson M."/>
        </authorList>
    </citation>
    <scope>NUCLEOTIDE SEQUENCE</scope>
    <source>
        <strain evidence="1">TM448B04909</strain>
    </source>
</reference>
<protein>
    <submittedName>
        <fullName evidence="1">Uncharacterized protein</fullName>
    </submittedName>
</protein>
<gene>
    <name evidence="1" type="ORF">TM448B04909_0006</name>
</gene>
<dbReference type="AlphaFoldDB" id="A0A6M3Y0F5"/>
<name>A0A6M3Y0F5_9ZZZZ</name>
<dbReference type="EMBL" id="MT145110">
    <property type="protein sequence ID" value="QJI03687.1"/>
    <property type="molecule type" value="Genomic_DNA"/>
</dbReference>
<proteinExistence type="predicted"/>
<evidence type="ECO:0000313" key="1">
    <source>
        <dbReference type="EMBL" id="QJI03687.1"/>
    </source>
</evidence>
<accession>A0A6M3Y0F5</accession>
<organism evidence="1">
    <name type="scientific">viral metagenome</name>
    <dbReference type="NCBI Taxonomy" id="1070528"/>
    <lineage>
        <taxon>unclassified sequences</taxon>
        <taxon>metagenomes</taxon>
        <taxon>organismal metagenomes</taxon>
    </lineage>
</organism>
<sequence length="43" mass="5198">MKTIYDFLRRIKNLNLVEISLTQKIMIFCSGVKYAEFKTHYQL</sequence>